<evidence type="ECO:0000313" key="2">
    <source>
        <dbReference type="EMBL" id="RGR93201.1"/>
    </source>
</evidence>
<dbReference type="InterPro" id="IPR037923">
    <property type="entry name" value="HTH-like"/>
</dbReference>
<keyword evidence="3" id="KW-1185">Reference proteome</keyword>
<comment type="caution">
    <text evidence="2">The sequence shown here is derived from an EMBL/GenBank/DDBJ whole genome shotgun (WGS) entry which is preliminary data.</text>
</comment>
<evidence type="ECO:0000313" key="3">
    <source>
        <dbReference type="Proteomes" id="UP000285864"/>
    </source>
</evidence>
<evidence type="ECO:0000256" key="1">
    <source>
        <dbReference type="ARBA" id="ARBA00023125"/>
    </source>
</evidence>
<name>A0A412GEF1_9BACT</name>
<dbReference type="RefSeq" id="WP_007570357.1">
    <property type="nucleotide sequence ID" value="NZ_CAUBEO010000026.1"/>
</dbReference>
<reference evidence="2 3" key="1">
    <citation type="submission" date="2018-08" db="EMBL/GenBank/DDBJ databases">
        <title>A genome reference for cultivated species of the human gut microbiota.</title>
        <authorList>
            <person name="Zou Y."/>
            <person name="Xue W."/>
            <person name="Luo G."/>
        </authorList>
    </citation>
    <scope>NUCLEOTIDE SEQUENCE [LARGE SCALE GENOMIC DNA]</scope>
    <source>
        <strain evidence="2 3">AF24-2</strain>
    </source>
</reference>
<evidence type="ECO:0008006" key="4">
    <source>
        <dbReference type="Google" id="ProtNLM"/>
    </source>
</evidence>
<dbReference type="Proteomes" id="UP000285864">
    <property type="component" value="Unassembled WGS sequence"/>
</dbReference>
<dbReference type="GO" id="GO:0003677">
    <property type="term" value="F:DNA binding"/>
    <property type="evidence" value="ECO:0007669"/>
    <property type="project" value="UniProtKB-KW"/>
</dbReference>
<sequence length="145" mass="16799">MISQENLIEKETIIFKDLSDILGPNVHEQSFVFKGFIFGICTKGYIKLKINYNTHHICQNGIFIIIPQHIIHIKECSSDFEMKVMHILPDFLCALPITPDFNLLKQTASTPCLQLQEKDSEEIITHSFSKHKYTQLLTRNNAFNF</sequence>
<proteinExistence type="predicted"/>
<organism evidence="2 3">
    <name type="scientific">Phocaeicola coprocola</name>
    <dbReference type="NCBI Taxonomy" id="310298"/>
    <lineage>
        <taxon>Bacteria</taxon>
        <taxon>Pseudomonadati</taxon>
        <taxon>Bacteroidota</taxon>
        <taxon>Bacteroidia</taxon>
        <taxon>Bacteroidales</taxon>
        <taxon>Bacteroidaceae</taxon>
        <taxon>Phocaeicola</taxon>
    </lineage>
</organism>
<dbReference type="GeneID" id="79858733"/>
<dbReference type="EMBL" id="QRUU01000058">
    <property type="protein sequence ID" value="RGR93201.1"/>
    <property type="molecule type" value="Genomic_DNA"/>
</dbReference>
<dbReference type="AlphaFoldDB" id="A0A412GEF1"/>
<protein>
    <recommendedName>
        <fullName evidence="4">AraC family transcriptional regulator</fullName>
    </recommendedName>
</protein>
<dbReference type="SUPFAM" id="SSF51215">
    <property type="entry name" value="Regulatory protein AraC"/>
    <property type="match status" value="1"/>
</dbReference>
<gene>
    <name evidence="2" type="ORF">DWY20_11825</name>
</gene>
<keyword evidence="1" id="KW-0238">DNA-binding</keyword>
<accession>A0A412GEF1</accession>